<accession>A0A9P6PK62</accession>
<comment type="caution">
    <text evidence="1">The sequence shown here is derived from an EMBL/GenBank/DDBJ whole genome shotgun (WGS) entry which is preliminary data.</text>
</comment>
<protein>
    <submittedName>
        <fullName evidence="1">Uncharacterized protein</fullName>
    </submittedName>
</protein>
<dbReference type="Proteomes" id="UP000726737">
    <property type="component" value="Unassembled WGS sequence"/>
</dbReference>
<proteinExistence type="predicted"/>
<sequence length="521" mass="59201">AQILGRLSDNAFLDSDRETNRPILAPILHAFRHVAKTKDEDKVCVMPCGTGLSHFELQWAGGSASGAKLSNAEFEARKEASMIIDFPGWTDELSVSTYIEQLGQGLSEEARTQLAVLFPRPVIKRLFRDFRGRFRPIVSIVEDIIMMNDPSRWREYVDKRMYRLTTADIPKSANEKDLFEGNLCAELKRVFDRVESDPATFTEYQNIKATLKFAIAAFKTQGGFLAYKGELPELVEVAFGRIRKYKGERYTTIDEPFVFIALDNFFQKTDPGYFQHQSDMLATGRDETSRGKYWETVVPTNLEGIFHNRVVPADLFNGAEPPHEMFHRKAKIIGWTGVMQTTGHETMSMQEFLDAHCNHGSEHNGDPVPPFFFPEEQVSGPDLVFVVRFTAPTADTSDTLVPIFVQLKLRTKLERSDAEKARTTVQPTKINNHGVDVSQYCKSHKHYISLIVSYPAEVAKYFKNEPLMMNHGKDIIEIALTIDDKNIHQLFAKEYVTVLNRVKRLGCEMSAGLDRAKRVKS</sequence>
<evidence type="ECO:0000313" key="1">
    <source>
        <dbReference type="EMBL" id="KAG0247209.1"/>
    </source>
</evidence>
<dbReference type="EMBL" id="JAAAJA010001526">
    <property type="protein sequence ID" value="KAG0247209.1"/>
    <property type="molecule type" value="Genomic_DNA"/>
</dbReference>
<reference evidence="1" key="1">
    <citation type="journal article" date="2020" name="Fungal Divers.">
        <title>Resolving the Mortierellaceae phylogeny through synthesis of multi-gene phylogenetics and phylogenomics.</title>
        <authorList>
            <person name="Vandepol N."/>
            <person name="Liber J."/>
            <person name="Desiro A."/>
            <person name="Na H."/>
            <person name="Kennedy M."/>
            <person name="Barry K."/>
            <person name="Grigoriev I.V."/>
            <person name="Miller A.N."/>
            <person name="O'Donnell K."/>
            <person name="Stajich J.E."/>
            <person name="Bonito G."/>
        </authorList>
    </citation>
    <scope>NUCLEOTIDE SEQUENCE</scope>
    <source>
        <strain evidence="1">KOD948</strain>
    </source>
</reference>
<keyword evidence="2" id="KW-1185">Reference proteome</keyword>
<dbReference type="OrthoDB" id="2393824at2759"/>
<feature type="non-terminal residue" evidence="1">
    <location>
        <position position="1"/>
    </location>
</feature>
<organism evidence="1 2">
    <name type="scientific">Mortierella polycephala</name>
    <dbReference type="NCBI Taxonomy" id="41804"/>
    <lineage>
        <taxon>Eukaryota</taxon>
        <taxon>Fungi</taxon>
        <taxon>Fungi incertae sedis</taxon>
        <taxon>Mucoromycota</taxon>
        <taxon>Mortierellomycotina</taxon>
        <taxon>Mortierellomycetes</taxon>
        <taxon>Mortierellales</taxon>
        <taxon>Mortierellaceae</taxon>
        <taxon>Mortierella</taxon>
    </lineage>
</organism>
<gene>
    <name evidence="1" type="ORF">BG011_001856</name>
</gene>
<evidence type="ECO:0000313" key="2">
    <source>
        <dbReference type="Proteomes" id="UP000726737"/>
    </source>
</evidence>
<dbReference type="AlphaFoldDB" id="A0A9P6PK62"/>
<name>A0A9P6PK62_9FUNG</name>